<accession>A0A934RVB7</accession>
<dbReference type="RefSeq" id="WP_200392563.1">
    <property type="nucleotide sequence ID" value="NZ_JAENIO010000041.1"/>
</dbReference>
<dbReference type="EMBL" id="JAENIO010000041">
    <property type="protein sequence ID" value="MBK1835131.1"/>
    <property type="molecule type" value="Genomic_DNA"/>
</dbReference>
<gene>
    <name evidence="2" type="ORF">JIN78_13760</name>
</gene>
<feature type="region of interest" description="Disordered" evidence="1">
    <location>
        <begin position="100"/>
        <end position="149"/>
    </location>
</feature>
<dbReference type="AlphaFoldDB" id="A0A934RVB7"/>
<evidence type="ECO:0000313" key="3">
    <source>
        <dbReference type="Proteomes" id="UP000604083"/>
    </source>
</evidence>
<dbReference type="Proteomes" id="UP000604083">
    <property type="component" value="Unassembled WGS sequence"/>
</dbReference>
<protein>
    <submittedName>
        <fullName evidence="2">Uncharacterized protein</fullName>
    </submittedName>
</protein>
<name>A0A934RVB7_9BACT</name>
<feature type="compositionally biased region" description="Low complexity" evidence="1">
    <location>
        <begin position="132"/>
        <end position="143"/>
    </location>
</feature>
<reference evidence="2" key="1">
    <citation type="submission" date="2021-01" db="EMBL/GenBank/DDBJ databases">
        <title>Modified the classification status of verrucomicrobia.</title>
        <authorList>
            <person name="Feng X."/>
        </authorList>
    </citation>
    <scope>NUCLEOTIDE SEQUENCE</scope>
    <source>
        <strain evidence="2">KCTC 12986</strain>
    </source>
</reference>
<organism evidence="2 3">
    <name type="scientific">Roseibacillus ishigakijimensis</name>
    <dbReference type="NCBI Taxonomy" id="454146"/>
    <lineage>
        <taxon>Bacteria</taxon>
        <taxon>Pseudomonadati</taxon>
        <taxon>Verrucomicrobiota</taxon>
        <taxon>Verrucomicrobiia</taxon>
        <taxon>Verrucomicrobiales</taxon>
        <taxon>Verrucomicrobiaceae</taxon>
        <taxon>Roseibacillus</taxon>
    </lineage>
</organism>
<evidence type="ECO:0000313" key="2">
    <source>
        <dbReference type="EMBL" id="MBK1835131.1"/>
    </source>
</evidence>
<comment type="caution">
    <text evidence="2">The sequence shown here is derived from an EMBL/GenBank/DDBJ whole genome shotgun (WGS) entry which is preliminary data.</text>
</comment>
<keyword evidence="3" id="KW-1185">Reference proteome</keyword>
<proteinExistence type="predicted"/>
<evidence type="ECO:0000256" key="1">
    <source>
        <dbReference type="SAM" id="MobiDB-lite"/>
    </source>
</evidence>
<sequence>MISDLANLLSDPDATAEADAYGITPQAQAMLEKEADDFENYIVRPQDAIADRSVLTAELQSRTREVAALFAGLEDLIYQFDGTVEGAEFVEAYLASSRIIDRGHGPRRTPDPGEPGDGDGNSGGDSDNGDAEPSGSNSGNGDSGGEDPA</sequence>
<feature type="compositionally biased region" description="Basic and acidic residues" evidence="1">
    <location>
        <begin position="100"/>
        <end position="111"/>
    </location>
</feature>